<dbReference type="RefSeq" id="WP_273600445.1">
    <property type="nucleotide sequence ID" value="NZ_JAQQXT010000006.1"/>
</dbReference>
<name>A0ABT5KE84_9BURK</name>
<accession>A0ABT5KE84</accession>
<evidence type="ECO:0000313" key="2">
    <source>
        <dbReference type="EMBL" id="MDC8772233.1"/>
    </source>
</evidence>
<dbReference type="PROSITE" id="PS51257">
    <property type="entry name" value="PROKAR_LIPOPROTEIN"/>
    <property type="match status" value="1"/>
</dbReference>
<feature type="chain" id="PRO_5045957991" description="Beta/gamma crystallin 'Greek key' domain-containing protein" evidence="1">
    <location>
        <begin position="33"/>
        <end position="322"/>
    </location>
</feature>
<organism evidence="2 3">
    <name type="scientific">Roseateles albus</name>
    <dbReference type="NCBI Taxonomy" id="2987525"/>
    <lineage>
        <taxon>Bacteria</taxon>
        <taxon>Pseudomonadati</taxon>
        <taxon>Pseudomonadota</taxon>
        <taxon>Betaproteobacteria</taxon>
        <taxon>Burkholderiales</taxon>
        <taxon>Sphaerotilaceae</taxon>
        <taxon>Roseateles</taxon>
    </lineage>
</organism>
<feature type="signal peptide" evidence="1">
    <location>
        <begin position="1"/>
        <end position="32"/>
    </location>
</feature>
<evidence type="ECO:0000256" key="1">
    <source>
        <dbReference type="SAM" id="SignalP"/>
    </source>
</evidence>
<evidence type="ECO:0008006" key="4">
    <source>
        <dbReference type="Google" id="ProtNLM"/>
    </source>
</evidence>
<evidence type="ECO:0000313" key="3">
    <source>
        <dbReference type="Proteomes" id="UP001221189"/>
    </source>
</evidence>
<dbReference type="EMBL" id="JAQQXT010000006">
    <property type="protein sequence ID" value="MDC8772233.1"/>
    <property type="molecule type" value="Genomic_DNA"/>
</dbReference>
<comment type="caution">
    <text evidence="2">The sequence shown here is derived from an EMBL/GenBank/DDBJ whole genome shotgun (WGS) entry which is preliminary data.</text>
</comment>
<dbReference type="Proteomes" id="UP001221189">
    <property type="component" value="Unassembled WGS sequence"/>
</dbReference>
<sequence>MSLETRTRGLLQALLLTAAACVGFGAPQAAQAYEDGWRTCAEENETCRVSGRAMVRYGADGRWTNRTVSNNVDCNNDTFGDPAPGVPKRCQVRTSGNDGNGNYPGSAMGWSFCAAEGEYCQFKGSAEVRFGQGNRFVSRTAYGGVRCDVSDFGDPVRGVTKFCEIRRSGNQGHDNSNQGSWAGWGSGSSSKGWRYCAAENDTCRIKGNGQVRFGDGHNWKMRSARGDVACNVRNFGDPAYGVLKHCEVQVGNYGGDGDSDSGSWTRCAAENENCDFRGFAQVRYGASGRYVYRDGTNGIPCRNNYFGADPYPGRVKACEIKR</sequence>
<gene>
    <name evidence="2" type="ORF">PRZ03_11680</name>
</gene>
<proteinExistence type="predicted"/>
<reference evidence="2 3" key="1">
    <citation type="submission" date="2022-10" db="EMBL/GenBank/DDBJ databases">
        <title>Paucibacter sp. hw1 Genome sequencing.</title>
        <authorList>
            <person name="Park S."/>
        </authorList>
    </citation>
    <scope>NUCLEOTIDE SEQUENCE [LARGE SCALE GENOMIC DNA]</scope>
    <source>
        <strain evidence="3">hw1</strain>
    </source>
</reference>
<keyword evidence="3" id="KW-1185">Reference proteome</keyword>
<keyword evidence="1" id="KW-0732">Signal</keyword>
<protein>
    <recommendedName>
        <fullName evidence="4">Beta/gamma crystallin 'Greek key' domain-containing protein</fullName>
    </recommendedName>
</protein>